<keyword evidence="3 5" id="KW-1133">Transmembrane helix</keyword>
<protein>
    <recommendedName>
        <fullName evidence="6">Major facilitator superfamily (MFS) profile domain-containing protein</fullName>
    </recommendedName>
</protein>
<dbReference type="PROSITE" id="PS50850">
    <property type="entry name" value="MFS"/>
    <property type="match status" value="1"/>
</dbReference>
<feature type="transmembrane region" description="Helical" evidence="5">
    <location>
        <begin position="171"/>
        <end position="192"/>
    </location>
</feature>
<feature type="transmembrane region" description="Helical" evidence="5">
    <location>
        <begin position="88"/>
        <end position="105"/>
    </location>
</feature>
<evidence type="ECO:0000256" key="3">
    <source>
        <dbReference type="ARBA" id="ARBA00022989"/>
    </source>
</evidence>
<feature type="transmembrane region" description="Helical" evidence="5">
    <location>
        <begin position="16"/>
        <end position="40"/>
    </location>
</feature>
<keyword evidence="8" id="KW-1185">Reference proteome</keyword>
<feature type="transmembrane region" description="Helical" evidence="5">
    <location>
        <begin position="367"/>
        <end position="388"/>
    </location>
</feature>
<evidence type="ECO:0000256" key="5">
    <source>
        <dbReference type="SAM" id="Phobius"/>
    </source>
</evidence>
<feature type="transmembrane region" description="Helical" evidence="5">
    <location>
        <begin position="112"/>
        <end position="131"/>
    </location>
</feature>
<comment type="subcellular location">
    <subcellularLocation>
        <location evidence="1">Membrane</location>
        <topology evidence="1">Multi-pass membrane protein</topology>
    </subcellularLocation>
</comment>
<dbReference type="SUPFAM" id="SSF103473">
    <property type="entry name" value="MFS general substrate transporter"/>
    <property type="match status" value="1"/>
</dbReference>
<proteinExistence type="predicted"/>
<dbReference type="Proteomes" id="UP001153292">
    <property type="component" value="Chromosome 15"/>
</dbReference>
<dbReference type="InterPro" id="IPR020846">
    <property type="entry name" value="MFS_dom"/>
</dbReference>
<reference evidence="7" key="1">
    <citation type="submission" date="2021-12" db="EMBL/GenBank/DDBJ databases">
        <authorList>
            <person name="King R."/>
        </authorList>
    </citation>
    <scope>NUCLEOTIDE SEQUENCE</scope>
</reference>
<keyword evidence="4 5" id="KW-0472">Membrane</keyword>
<evidence type="ECO:0000313" key="8">
    <source>
        <dbReference type="Proteomes" id="UP001153292"/>
    </source>
</evidence>
<dbReference type="InterPro" id="IPR036259">
    <property type="entry name" value="MFS_trans_sf"/>
</dbReference>
<evidence type="ECO:0000256" key="4">
    <source>
        <dbReference type="ARBA" id="ARBA00023136"/>
    </source>
</evidence>
<feature type="transmembrane region" description="Helical" evidence="5">
    <location>
        <begin position="313"/>
        <end position="335"/>
    </location>
</feature>
<dbReference type="InterPro" id="IPR005828">
    <property type="entry name" value="MFS_sugar_transport-like"/>
</dbReference>
<feature type="domain" description="Major facilitator superfamily (MFS) profile" evidence="6">
    <location>
        <begin position="21"/>
        <end position="453"/>
    </location>
</feature>
<feature type="transmembrane region" description="Helical" evidence="5">
    <location>
        <begin position="137"/>
        <end position="159"/>
    </location>
</feature>
<keyword evidence="2 5" id="KW-0812">Transmembrane</keyword>
<feature type="transmembrane region" description="Helical" evidence="5">
    <location>
        <begin position="425"/>
        <end position="448"/>
    </location>
</feature>
<feature type="transmembrane region" description="Helical" evidence="5">
    <location>
        <begin position="286"/>
        <end position="307"/>
    </location>
</feature>
<dbReference type="Gene3D" id="1.20.1250.20">
    <property type="entry name" value="MFS general substrate transporter like domains"/>
    <property type="match status" value="1"/>
</dbReference>
<dbReference type="Pfam" id="PF00083">
    <property type="entry name" value="Sugar_tr"/>
    <property type="match status" value="1"/>
</dbReference>
<evidence type="ECO:0000313" key="7">
    <source>
        <dbReference type="EMBL" id="CAH0399854.1"/>
    </source>
</evidence>
<feature type="transmembrane region" description="Helical" evidence="5">
    <location>
        <begin position="342"/>
        <end position="361"/>
    </location>
</feature>
<sequence length="486" mass="54657">MVLINEIIGSFGKYHYFLCFIIFVNKCGVAFLQMSIIFLAPPVQFRCPDNNASCCDNPIYDRSKYTRTIVMEWNLICERAWLKDLTQTAFQFGVLVGSLAFGIASDKYGRRITLTVSVILEVFFGVMTSFLPDYWSFTAIRTVLGCAVGGIMVIGFVIVMEYVGNNCRDVVAALFHVPFTVGYMCLTLFGYFIRDYTYFLLAISLSNVVLLSYICILPETPRWLLAVNRTSEAIVLMERIAKVNDLPTNDIQNKIEMYQLEHKSNSQKKGSLLDLFHFPYLRRNSLIMSFSWFACSYCFYGITLYLSHLTGDVYINVLASGSVCLAACIIIIPVTKFMNRKTVAILTNVITSICLLSLAVVPEGKASQVLGIIGVLFNYMNFVILYLYCSEMFPTVVRNAAIGLSSMMARIGSMIAPFVAGFRPYGQWCAPVAFGILPLISAILCIFLPETKNCELMMNMEEGEAFAKRKSRQWVRVSETVTAEQS</sequence>
<feature type="transmembrane region" description="Helical" evidence="5">
    <location>
        <begin position="400"/>
        <end position="419"/>
    </location>
</feature>
<dbReference type="CDD" id="cd17317">
    <property type="entry name" value="MFS_SLC22"/>
    <property type="match status" value="1"/>
</dbReference>
<evidence type="ECO:0000256" key="1">
    <source>
        <dbReference type="ARBA" id="ARBA00004141"/>
    </source>
</evidence>
<organism evidence="7 8">
    <name type="scientific">Chilo suppressalis</name>
    <name type="common">Asiatic rice borer moth</name>
    <dbReference type="NCBI Taxonomy" id="168631"/>
    <lineage>
        <taxon>Eukaryota</taxon>
        <taxon>Metazoa</taxon>
        <taxon>Ecdysozoa</taxon>
        <taxon>Arthropoda</taxon>
        <taxon>Hexapoda</taxon>
        <taxon>Insecta</taxon>
        <taxon>Pterygota</taxon>
        <taxon>Neoptera</taxon>
        <taxon>Endopterygota</taxon>
        <taxon>Lepidoptera</taxon>
        <taxon>Glossata</taxon>
        <taxon>Ditrysia</taxon>
        <taxon>Pyraloidea</taxon>
        <taxon>Crambidae</taxon>
        <taxon>Crambinae</taxon>
        <taxon>Chilo</taxon>
    </lineage>
</organism>
<evidence type="ECO:0000259" key="6">
    <source>
        <dbReference type="PROSITE" id="PS50850"/>
    </source>
</evidence>
<dbReference type="PANTHER" id="PTHR24064">
    <property type="entry name" value="SOLUTE CARRIER FAMILY 22 MEMBER"/>
    <property type="match status" value="1"/>
</dbReference>
<accession>A0ABN8AUV1</accession>
<name>A0ABN8AUV1_CHISP</name>
<feature type="transmembrane region" description="Helical" evidence="5">
    <location>
        <begin position="198"/>
        <end position="216"/>
    </location>
</feature>
<dbReference type="EMBL" id="OU963908">
    <property type="protein sequence ID" value="CAH0399854.1"/>
    <property type="molecule type" value="Genomic_DNA"/>
</dbReference>
<gene>
    <name evidence="7" type="ORF">CHILSU_LOCUS3024</name>
</gene>
<evidence type="ECO:0000256" key="2">
    <source>
        <dbReference type="ARBA" id="ARBA00022692"/>
    </source>
</evidence>